<dbReference type="HOGENOM" id="CLU_1743573_0_0_1"/>
<feature type="region of interest" description="Disordered" evidence="1">
    <location>
        <begin position="1"/>
        <end position="34"/>
    </location>
</feature>
<feature type="compositionally biased region" description="Basic and acidic residues" evidence="1">
    <location>
        <begin position="21"/>
        <end position="30"/>
    </location>
</feature>
<gene>
    <name evidence="2" type="ORF">OsI_32434</name>
</gene>
<proteinExistence type="predicted"/>
<reference evidence="2 3" key="1">
    <citation type="journal article" date="2005" name="PLoS Biol.">
        <title>The genomes of Oryza sativa: a history of duplications.</title>
        <authorList>
            <person name="Yu J."/>
            <person name="Wang J."/>
            <person name="Lin W."/>
            <person name="Li S."/>
            <person name="Li H."/>
            <person name="Zhou J."/>
            <person name="Ni P."/>
            <person name="Dong W."/>
            <person name="Hu S."/>
            <person name="Zeng C."/>
            <person name="Zhang J."/>
            <person name="Zhang Y."/>
            <person name="Li R."/>
            <person name="Xu Z."/>
            <person name="Li S."/>
            <person name="Li X."/>
            <person name="Zheng H."/>
            <person name="Cong L."/>
            <person name="Lin L."/>
            <person name="Yin J."/>
            <person name="Geng J."/>
            <person name="Li G."/>
            <person name="Shi J."/>
            <person name="Liu J."/>
            <person name="Lv H."/>
            <person name="Li J."/>
            <person name="Wang J."/>
            <person name="Deng Y."/>
            <person name="Ran L."/>
            <person name="Shi X."/>
            <person name="Wang X."/>
            <person name="Wu Q."/>
            <person name="Li C."/>
            <person name="Ren X."/>
            <person name="Wang J."/>
            <person name="Wang X."/>
            <person name="Li D."/>
            <person name="Liu D."/>
            <person name="Zhang X."/>
            <person name="Ji Z."/>
            <person name="Zhao W."/>
            <person name="Sun Y."/>
            <person name="Zhang Z."/>
            <person name="Bao J."/>
            <person name="Han Y."/>
            <person name="Dong L."/>
            <person name="Ji J."/>
            <person name="Chen P."/>
            <person name="Wu S."/>
            <person name="Liu J."/>
            <person name="Xiao Y."/>
            <person name="Bu D."/>
            <person name="Tan J."/>
            <person name="Yang L."/>
            <person name="Ye C."/>
            <person name="Zhang J."/>
            <person name="Xu J."/>
            <person name="Zhou Y."/>
            <person name="Yu Y."/>
            <person name="Zhang B."/>
            <person name="Zhuang S."/>
            <person name="Wei H."/>
            <person name="Liu B."/>
            <person name="Lei M."/>
            <person name="Yu H."/>
            <person name="Li Y."/>
            <person name="Xu H."/>
            <person name="Wei S."/>
            <person name="He X."/>
            <person name="Fang L."/>
            <person name="Zhang Z."/>
            <person name="Zhang Y."/>
            <person name="Huang X."/>
            <person name="Su Z."/>
            <person name="Tong W."/>
            <person name="Li J."/>
            <person name="Tong Z."/>
            <person name="Li S."/>
            <person name="Ye J."/>
            <person name="Wang L."/>
            <person name="Fang L."/>
            <person name="Lei T."/>
            <person name="Chen C."/>
            <person name="Chen H."/>
            <person name="Xu Z."/>
            <person name="Li H."/>
            <person name="Huang H."/>
            <person name="Zhang F."/>
            <person name="Xu H."/>
            <person name="Li N."/>
            <person name="Zhao C."/>
            <person name="Li S."/>
            <person name="Dong L."/>
            <person name="Huang Y."/>
            <person name="Li L."/>
            <person name="Xi Y."/>
            <person name="Qi Q."/>
            <person name="Li W."/>
            <person name="Zhang B."/>
            <person name="Hu W."/>
            <person name="Zhang Y."/>
            <person name="Tian X."/>
            <person name="Jiao Y."/>
            <person name="Liang X."/>
            <person name="Jin J."/>
            <person name="Gao L."/>
            <person name="Zheng W."/>
            <person name="Hao B."/>
            <person name="Liu S."/>
            <person name="Wang W."/>
            <person name="Yuan L."/>
            <person name="Cao M."/>
            <person name="McDermott J."/>
            <person name="Samudrala R."/>
            <person name="Wang J."/>
            <person name="Wong G.K."/>
            <person name="Yang H."/>
        </authorList>
    </citation>
    <scope>NUCLEOTIDE SEQUENCE [LARGE SCALE GENOMIC DNA]</scope>
    <source>
        <strain evidence="3">cv. 93-11</strain>
    </source>
</reference>
<accession>A2Z462</accession>
<dbReference type="Gramene" id="BGIOSGA031287-TA">
    <property type="protein sequence ID" value="BGIOSGA031287-PA"/>
    <property type="gene ID" value="BGIOSGA031287"/>
</dbReference>
<sequence>MATPDRATAEEANLAVEEAADSSRVRDQAQRRGVGGGLVHEQVAAFGIEAVAARANGDADEDEVGLRGHDGGLCGELVGIQSRTVDAHVGDARRRRRPEGYLDGLAGPSLGPGGGGVAVVVGVGDEGDVVEEDPRAPTPPTPRSHSHLLP</sequence>
<evidence type="ECO:0000313" key="2">
    <source>
        <dbReference type="EMBL" id="EAZ10123.1"/>
    </source>
</evidence>
<organism evidence="2 3">
    <name type="scientific">Oryza sativa subsp. indica</name>
    <name type="common">Rice</name>
    <dbReference type="NCBI Taxonomy" id="39946"/>
    <lineage>
        <taxon>Eukaryota</taxon>
        <taxon>Viridiplantae</taxon>
        <taxon>Streptophyta</taxon>
        <taxon>Embryophyta</taxon>
        <taxon>Tracheophyta</taxon>
        <taxon>Spermatophyta</taxon>
        <taxon>Magnoliopsida</taxon>
        <taxon>Liliopsida</taxon>
        <taxon>Poales</taxon>
        <taxon>Poaceae</taxon>
        <taxon>BOP clade</taxon>
        <taxon>Oryzoideae</taxon>
        <taxon>Oryzeae</taxon>
        <taxon>Oryzinae</taxon>
        <taxon>Oryza</taxon>
        <taxon>Oryza sativa</taxon>
    </lineage>
</organism>
<name>A2Z462_ORYSI</name>
<dbReference type="Proteomes" id="UP000007015">
    <property type="component" value="Chromosome 9"/>
</dbReference>
<evidence type="ECO:0000256" key="1">
    <source>
        <dbReference type="SAM" id="MobiDB-lite"/>
    </source>
</evidence>
<feature type="region of interest" description="Disordered" evidence="1">
    <location>
        <begin position="89"/>
        <end position="150"/>
    </location>
</feature>
<dbReference type="OMA" id="FMEVACV"/>
<keyword evidence="3" id="KW-1185">Reference proteome</keyword>
<protein>
    <submittedName>
        <fullName evidence="2">Uncharacterized protein</fullName>
    </submittedName>
</protein>
<dbReference type="EMBL" id="CM000134">
    <property type="protein sequence ID" value="EAZ10123.1"/>
    <property type="molecule type" value="Genomic_DNA"/>
</dbReference>
<evidence type="ECO:0000313" key="3">
    <source>
        <dbReference type="Proteomes" id="UP000007015"/>
    </source>
</evidence>
<dbReference type="AlphaFoldDB" id="A2Z462"/>